<organism evidence="1 2">
    <name type="scientific">Elsinoe australis</name>
    <dbReference type="NCBI Taxonomy" id="40998"/>
    <lineage>
        <taxon>Eukaryota</taxon>
        <taxon>Fungi</taxon>
        <taxon>Dikarya</taxon>
        <taxon>Ascomycota</taxon>
        <taxon>Pezizomycotina</taxon>
        <taxon>Dothideomycetes</taxon>
        <taxon>Dothideomycetidae</taxon>
        <taxon>Myriangiales</taxon>
        <taxon>Elsinoaceae</taxon>
        <taxon>Elsinoe</taxon>
    </lineage>
</organism>
<sequence length="99" mass="11113">MSYKGSYDMPPPEVQRVLLRLNNLGAQVLRQRTTGNAFESIGEKLDELEQFLKGSEWSPRIHFRHTSDLRDAALAQVLQGDITADTLKGFDASYVFSAP</sequence>
<dbReference type="AlphaFoldDB" id="A0A4U7ASR7"/>
<reference evidence="1 2" key="1">
    <citation type="submission" date="2018-02" db="EMBL/GenBank/DDBJ databases">
        <title>Draft genome sequences of Elsinoe sp., causing black scab on jojoba.</title>
        <authorList>
            <person name="Stodart B."/>
            <person name="Jeffress S."/>
            <person name="Ash G."/>
            <person name="Arun Chinnappa K."/>
        </authorList>
    </citation>
    <scope>NUCLEOTIDE SEQUENCE [LARGE SCALE GENOMIC DNA]</scope>
    <source>
        <strain evidence="1 2">Hillstone_2</strain>
    </source>
</reference>
<comment type="caution">
    <text evidence="1">The sequence shown here is derived from an EMBL/GenBank/DDBJ whole genome shotgun (WGS) entry which is preliminary data.</text>
</comment>
<name>A0A4U7ASR7_9PEZI</name>
<proteinExistence type="predicted"/>
<evidence type="ECO:0000313" key="2">
    <source>
        <dbReference type="Proteomes" id="UP000308133"/>
    </source>
</evidence>
<dbReference type="EMBL" id="PTQR01000110">
    <property type="protein sequence ID" value="TKX19660.1"/>
    <property type="molecule type" value="Genomic_DNA"/>
</dbReference>
<dbReference type="Proteomes" id="UP000308133">
    <property type="component" value="Unassembled WGS sequence"/>
</dbReference>
<evidence type="ECO:0000313" key="1">
    <source>
        <dbReference type="EMBL" id="TKX19660.1"/>
    </source>
</evidence>
<protein>
    <submittedName>
        <fullName evidence="1">Uncharacterized protein</fullName>
    </submittedName>
</protein>
<accession>A0A4U7ASR7</accession>
<gene>
    <name evidence="1" type="ORF">C1H76_8166</name>
</gene>